<evidence type="ECO:0000256" key="3">
    <source>
        <dbReference type="ARBA" id="ARBA00022729"/>
    </source>
</evidence>
<evidence type="ECO:0000313" key="5">
    <source>
        <dbReference type="Proteomes" id="UP001565435"/>
    </source>
</evidence>
<dbReference type="NCBIfam" id="NF037995">
    <property type="entry name" value="TRAP_S1"/>
    <property type="match status" value="1"/>
</dbReference>
<sequence length="344" mass="38188">MKRRQILASAAAVAFSIAVGGCASNDRDGALILRVAGQNNDQHPNTTELRKMAETVETGTSGRVRMEIYPNNQLGDYTLMYDEIGQGTMHMGLISTPTNLDNRLEIQFLPYLFSTYDDIDRYFTLDSVLGSQLREIHRKQDIELLGLFAEGFGGIATSVPATNPAKMGVDKDVVLRVPEIPITAGHTKAMGFSTVSMAYADVYQGLQTGAVEGWTGGHPLVNYLQFKDVISHYYQYNNMFEATHLLINRPTFQTLSSADQQVLRDAGETLTKNSFEISSEAEVKYRKKMADEGIEVVEFDEKELKGFAKHTQQNVWSILDDPGQVAMIKELADEMGFDYSPPSS</sequence>
<dbReference type="RefSeq" id="WP_370035845.1">
    <property type="nucleotide sequence ID" value="NZ_JBGBYS010000007.1"/>
</dbReference>
<comment type="caution">
    <text evidence="4">The sequence shown here is derived from an EMBL/GenBank/DDBJ whole genome shotgun (WGS) entry which is preliminary data.</text>
</comment>
<dbReference type="InterPro" id="IPR018389">
    <property type="entry name" value="DctP_fam"/>
</dbReference>
<accession>A0ABV4EJ43</accession>
<keyword evidence="2" id="KW-0813">Transport</keyword>
<dbReference type="Gene3D" id="3.40.190.170">
    <property type="entry name" value="Bacterial extracellular solute-binding protein, family 7"/>
    <property type="match status" value="1"/>
</dbReference>
<organism evidence="4 5">
    <name type="scientific">Brevibacterium epidermidis</name>
    <dbReference type="NCBI Taxonomy" id="1698"/>
    <lineage>
        <taxon>Bacteria</taxon>
        <taxon>Bacillati</taxon>
        <taxon>Actinomycetota</taxon>
        <taxon>Actinomycetes</taxon>
        <taxon>Micrococcales</taxon>
        <taxon>Brevibacteriaceae</taxon>
        <taxon>Brevibacterium</taxon>
    </lineage>
</organism>
<dbReference type="EMBL" id="JBGBYS010000007">
    <property type="protein sequence ID" value="MEY9258550.1"/>
    <property type="molecule type" value="Genomic_DNA"/>
</dbReference>
<keyword evidence="3" id="KW-0732">Signal</keyword>
<comment type="similarity">
    <text evidence="1">Belongs to the bacterial solute-binding protein 7 family.</text>
</comment>
<dbReference type="Proteomes" id="UP001565435">
    <property type="component" value="Unassembled WGS sequence"/>
</dbReference>
<dbReference type="InterPro" id="IPR038404">
    <property type="entry name" value="TRAP_DctP_sf"/>
</dbReference>
<dbReference type="PANTHER" id="PTHR33376">
    <property type="match status" value="1"/>
</dbReference>
<evidence type="ECO:0000256" key="1">
    <source>
        <dbReference type="ARBA" id="ARBA00009023"/>
    </source>
</evidence>
<reference evidence="4 5" key="1">
    <citation type="submission" date="2024-07" db="EMBL/GenBank/DDBJ databases">
        <title>Mealworm larvae gut microbial communities from Newark, Delaware, USA.</title>
        <authorList>
            <person name="Blenner M."/>
        </authorList>
    </citation>
    <scope>NUCLEOTIDE SEQUENCE [LARGE SCALE GENOMIC DNA]</scope>
    <source>
        <strain evidence="4 5">UD i117</strain>
    </source>
</reference>
<proteinExistence type="inferred from homology"/>
<keyword evidence="5" id="KW-1185">Reference proteome</keyword>
<dbReference type="PROSITE" id="PS51257">
    <property type="entry name" value="PROKAR_LIPOPROTEIN"/>
    <property type="match status" value="1"/>
</dbReference>
<name>A0ABV4EJ43_BREEP</name>
<gene>
    <name evidence="4" type="ORF">ABH903_001571</name>
</gene>
<dbReference type="Pfam" id="PF03480">
    <property type="entry name" value="DctP"/>
    <property type="match status" value="1"/>
</dbReference>
<protein>
    <submittedName>
        <fullName evidence="4">TRAP-type C4-dicarboxylate transport system substrate-binding protein</fullName>
    </submittedName>
</protein>
<dbReference type="PANTHER" id="PTHR33376:SF7">
    <property type="entry name" value="C4-DICARBOXYLATE-BINDING PROTEIN DCTB"/>
    <property type="match status" value="1"/>
</dbReference>
<evidence type="ECO:0000256" key="2">
    <source>
        <dbReference type="ARBA" id="ARBA00022448"/>
    </source>
</evidence>
<evidence type="ECO:0000313" key="4">
    <source>
        <dbReference type="EMBL" id="MEY9258550.1"/>
    </source>
</evidence>